<keyword evidence="5 6" id="KW-0472">Membrane</keyword>
<dbReference type="AlphaFoldDB" id="A0A7Y0DZT9"/>
<sequence length="54" mass="6004">MDIIRIIIALFIPPLAAFLTVGIGVHFWLNILLTILGFLPGVVHALWLVLRKNA</sequence>
<evidence type="ECO:0000256" key="2">
    <source>
        <dbReference type="ARBA" id="ARBA00009530"/>
    </source>
</evidence>
<dbReference type="GO" id="GO:0016020">
    <property type="term" value="C:membrane"/>
    <property type="evidence" value="ECO:0007669"/>
    <property type="project" value="UniProtKB-SubCell"/>
</dbReference>
<accession>A0A7Y0DZT9</accession>
<dbReference type="RefSeq" id="WP_169624945.1">
    <property type="nucleotide sequence ID" value="NZ_JABBNT010000002.1"/>
</dbReference>
<dbReference type="InterPro" id="IPR000612">
    <property type="entry name" value="PMP3"/>
</dbReference>
<keyword evidence="4 6" id="KW-1133">Transmembrane helix</keyword>
<dbReference type="PANTHER" id="PTHR21659:SF42">
    <property type="entry name" value="UPF0057 MEMBRANE PROTEIN ZK632.10-RELATED"/>
    <property type="match status" value="1"/>
</dbReference>
<comment type="subcellular location">
    <subcellularLocation>
        <location evidence="1">Membrane</location>
    </subcellularLocation>
</comment>
<proteinExistence type="inferred from homology"/>
<feature type="transmembrane region" description="Helical" evidence="6">
    <location>
        <begin position="7"/>
        <end position="25"/>
    </location>
</feature>
<comment type="similarity">
    <text evidence="2">Belongs to the UPF0057 (PMP3) family.</text>
</comment>
<dbReference type="PANTHER" id="PTHR21659">
    <property type="entry name" value="HYDROPHOBIC PROTEIN RCI2 LOW TEMPERATURE AND SALT RESPONSIVE PROTEIN LTI6 -RELATED"/>
    <property type="match status" value="1"/>
</dbReference>
<protein>
    <submittedName>
        <fullName evidence="7">YqaE/Pmp3 family membrane protein</fullName>
    </submittedName>
</protein>
<evidence type="ECO:0000256" key="6">
    <source>
        <dbReference type="SAM" id="Phobius"/>
    </source>
</evidence>
<dbReference type="Proteomes" id="UP000539372">
    <property type="component" value="Unassembled WGS sequence"/>
</dbReference>
<name>A0A7Y0DZT9_9PROT</name>
<keyword evidence="3 6" id="KW-0812">Transmembrane</keyword>
<keyword evidence="8" id="KW-1185">Reference proteome</keyword>
<gene>
    <name evidence="7" type="ORF">HH303_09030</name>
</gene>
<comment type="caution">
    <text evidence="7">The sequence shown here is derived from an EMBL/GenBank/DDBJ whole genome shotgun (WGS) entry which is preliminary data.</text>
</comment>
<organism evidence="7 8">
    <name type="scientific">Pacificispira spongiicola</name>
    <dbReference type="NCBI Taxonomy" id="2729598"/>
    <lineage>
        <taxon>Bacteria</taxon>
        <taxon>Pseudomonadati</taxon>
        <taxon>Pseudomonadota</taxon>
        <taxon>Alphaproteobacteria</taxon>
        <taxon>Rhodospirillales</taxon>
        <taxon>Rhodospirillaceae</taxon>
        <taxon>Pacificispira</taxon>
    </lineage>
</organism>
<evidence type="ECO:0000256" key="3">
    <source>
        <dbReference type="ARBA" id="ARBA00022692"/>
    </source>
</evidence>
<evidence type="ECO:0000256" key="4">
    <source>
        <dbReference type="ARBA" id="ARBA00022989"/>
    </source>
</evidence>
<dbReference type="EMBL" id="JABBNT010000002">
    <property type="protein sequence ID" value="NMM44623.1"/>
    <property type="molecule type" value="Genomic_DNA"/>
</dbReference>
<evidence type="ECO:0000256" key="1">
    <source>
        <dbReference type="ARBA" id="ARBA00004370"/>
    </source>
</evidence>
<feature type="transmembrane region" description="Helical" evidence="6">
    <location>
        <begin position="31"/>
        <end position="50"/>
    </location>
</feature>
<evidence type="ECO:0000256" key="5">
    <source>
        <dbReference type="ARBA" id="ARBA00023136"/>
    </source>
</evidence>
<dbReference type="Pfam" id="PF01679">
    <property type="entry name" value="Pmp3"/>
    <property type="match status" value="1"/>
</dbReference>
<evidence type="ECO:0000313" key="7">
    <source>
        <dbReference type="EMBL" id="NMM44623.1"/>
    </source>
</evidence>
<reference evidence="7 8" key="1">
    <citation type="submission" date="2020-04" db="EMBL/GenBank/DDBJ databases">
        <title>Rhodospirillaceae bacterium KN72 isolated from deep sea.</title>
        <authorList>
            <person name="Zhang D.-C."/>
        </authorList>
    </citation>
    <scope>NUCLEOTIDE SEQUENCE [LARGE SCALE GENOMIC DNA]</scope>
    <source>
        <strain evidence="7 8">KN72</strain>
    </source>
</reference>
<evidence type="ECO:0000313" key="8">
    <source>
        <dbReference type="Proteomes" id="UP000539372"/>
    </source>
</evidence>